<dbReference type="Gene3D" id="1.20.120.340">
    <property type="entry name" value="Flagellar protein FliS"/>
    <property type="match status" value="1"/>
</dbReference>
<dbReference type="RefSeq" id="WP_066269470.1">
    <property type="nucleotide sequence ID" value="NZ_JARMAB010000022.1"/>
</dbReference>
<name>A0ABU6MIU4_9BACI</name>
<evidence type="ECO:0000256" key="1">
    <source>
        <dbReference type="ARBA" id="ARBA00004514"/>
    </source>
</evidence>
<dbReference type="CDD" id="cd16098">
    <property type="entry name" value="FliS"/>
    <property type="match status" value="1"/>
</dbReference>
<dbReference type="InterPro" id="IPR036584">
    <property type="entry name" value="FliS_sf"/>
</dbReference>
<evidence type="ECO:0000256" key="3">
    <source>
        <dbReference type="ARBA" id="ARBA00022490"/>
    </source>
</evidence>
<dbReference type="EMBL" id="JARMAB010000022">
    <property type="protein sequence ID" value="MED1204384.1"/>
    <property type="molecule type" value="Genomic_DNA"/>
</dbReference>
<comment type="subcellular location">
    <subcellularLocation>
        <location evidence="1 6">Cytoplasm</location>
        <location evidence="1 6">Cytosol</location>
    </subcellularLocation>
</comment>
<dbReference type="PIRSF" id="PIRSF039090">
    <property type="entry name" value="Flis"/>
    <property type="match status" value="1"/>
</dbReference>
<reference evidence="7 8" key="1">
    <citation type="submission" date="2023-03" db="EMBL/GenBank/DDBJ databases">
        <title>Bacillus Genome Sequencing.</title>
        <authorList>
            <person name="Dunlap C."/>
        </authorList>
    </citation>
    <scope>NUCLEOTIDE SEQUENCE [LARGE SCALE GENOMIC DNA]</scope>
    <source>
        <strain evidence="7 8">B-23453</strain>
    </source>
</reference>
<dbReference type="NCBIfam" id="TIGR00208">
    <property type="entry name" value="fliS"/>
    <property type="match status" value="1"/>
</dbReference>
<proteinExistence type="inferred from homology"/>
<sequence length="133" mass="15358">MSINNPYQTYQTNSVFSAPPGELTLMLYNGCLKFIKQAHLAIQNKNIEQKNKSLQAAQNIILELMSTLNMDMDVSKQLMPLYDFIYRQLIQANLRNDLTVLTEAERLVTEFRDMWKEVIQINKQKQTSQGGQA</sequence>
<keyword evidence="7" id="KW-0966">Cell projection</keyword>
<dbReference type="PANTHER" id="PTHR34773:SF1">
    <property type="entry name" value="FLAGELLAR SECRETION CHAPERONE FLIS"/>
    <property type="match status" value="1"/>
</dbReference>
<dbReference type="SUPFAM" id="SSF101116">
    <property type="entry name" value="Flagellar export chaperone FliS"/>
    <property type="match status" value="1"/>
</dbReference>
<evidence type="ECO:0000256" key="6">
    <source>
        <dbReference type="PIRNR" id="PIRNR039090"/>
    </source>
</evidence>
<dbReference type="PANTHER" id="PTHR34773">
    <property type="entry name" value="FLAGELLAR SECRETION CHAPERONE FLIS"/>
    <property type="match status" value="1"/>
</dbReference>
<evidence type="ECO:0000313" key="8">
    <source>
        <dbReference type="Proteomes" id="UP001341444"/>
    </source>
</evidence>
<evidence type="ECO:0000256" key="5">
    <source>
        <dbReference type="ARBA" id="ARBA00023186"/>
    </source>
</evidence>
<organism evidence="7 8">
    <name type="scientific">Heyndrickxia acidicola</name>
    <dbReference type="NCBI Taxonomy" id="209389"/>
    <lineage>
        <taxon>Bacteria</taxon>
        <taxon>Bacillati</taxon>
        <taxon>Bacillota</taxon>
        <taxon>Bacilli</taxon>
        <taxon>Bacillales</taxon>
        <taxon>Bacillaceae</taxon>
        <taxon>Heyndrickxia</taxon>
    </lineage>
</organism>
<dbReference type="InterPro" id="IPR003713">
    <property type="entry name" value="FliS"/>
</dbReference>
<comment type="similarity">
    <text evidence="2 6">Belongs to the FliS family.</text>
</comment>
<keyword evidence="4 6" id="KW-1005">Bacterial flagellum biogenesis</keyword>
<keyword evidence="3 6" id="KW-0963">Cytoplasm</keyword>
<dbReference type="Pfam" id="PF02561">
    <property type="entry name" value="FliS"/>
    <property type="match status" value="1"/>
</dbReference>
<comment type="caution">
    <text evidence="7">The sequence shown here is derived from an EMBL/GenBank/DDBJ whole genome shotgun (WGS) entry which is preliminary data.</text>
</comment>
<keyword evidence="7" id="KW-0969">Cilium</keyword>
<evidence type="ECO:0000256" key="4">
    <source>
        <dbReference type="ARBA" id="ARBA00022795"/>
    </source>
</evidence>
<gene>
    <name evidence="7" type="primary">fliS</name>
    <name evidence="7" type="ORF">P4T90_15150</name>
</gene>
<protein>
    <recommendedName>
        <fullName evidence="6">Flagellar secretion chaperone FliS</fullName>
    </recommendedName>
</protein>
<keyword evidence="8" id="KW-1185">Reference proteome</keyword>
<dbReference type="Proteomes" id="UP001341444">
    <property type="component" value="Unassembled WGS sequence"/>
</dbReference>
<keyword evidence="7" id="KW-0282">Flagellum</keyword>
<evidence type="ECO:0000256" key="2">
    <source>
        <dbReference type="ARBA" id="ARBA00008787"/>
    </source>
</evidence>
<evidence type="ECO:0000313" key="7">
    <source>
        <dbReference type="EMBL" id="MED1204384.1"/>
    </source>
</evidence>
<accession>A0ABU6MIU4</accession>
<keyword evidence="5" id="KW-0143">Chaperone</keyword>